<proteinExistence type="predicted"/>
<dbReference type="Proteomes" id="UP000327073">
    <property type="component" value="Unassembled WGS sequence"/>
</dbReference>
<dbReference type="Proteomes" id="UP000531962">
    <property type="component" value="Unassembled WGS sequence"/>
</dbReference>
<evidence type="ECO:0000313" key="4">
    <source>
        <dbReference type="Proteomes" id="UP000327073"/>
    </source>
</evidence>
<reference evidence="3 4" key="1">
    <citation type="submission" date="2019-03" db="EMBL/GenBank/DDBJ databases">
        <title>Whole Genome Sequencing of Shiga-Toxin Escherichia coli Strains from Nebraska.</title>
        <authorList>
            <person name="Abdalhamid B."/>
            <person name="Mccutchen E.L."/>
            <person name="Bouska A.C."/>
            <person name="Hinrichs S.H."/>
            <person name="Iwen P.C."/>
        </authorList>
    </citation>
    <scope>NUCLEOTIDE SEQUENCE [LARGE SCALE GENOMIC DNA]</scope>
    <source>
        <strain evidence="3 4">STEC_170836</strain>
    </source>
</reference>
<organism evidence="2 5">
    <name type="scientific">Escherichia coli</name>
    <dbReference type="NCBI Taxonomy" id="562"/>
    <lineage>
        <taxon>Bacteria</taxon>
        <taxon>Pseudomonadati</taxon>
        <taxon>Pseudomonadota</taxon>
        <taxon>Gammaproteobacteria</taxon>
        <taxon>Enterobacterales</taxon>
        <taxon>Enterobacteriaceae</taxon>
        <taxon>Escherichia</taxon>
    </lineage>
</organism>
<reference evidence="2 5" key="2">
    <citation type="submission" date="2019-08" db="EMBL/GenBank/DDBJ databases">
        <authorList>
            <consortium name="NARMS: The National Antimicrobial Resistance Monitoring System"/>
        </authorList>
    </citation>
    <scope>NUCLEOTIDE SEQUENCE [LARGE SCALE GENOMIC DNA]</scope>
    <source>
        <strain evidence="2 5">19MD07CB01-EC</strain>
    </source>
</reference>
<gene>
    <name evidence="3" type="ORF">F7F11_04670</name>
    <name evidence="2" type="ORF">FZU14_19675</name>
</gene>
<name>A0A3P1TJ96_ECOLX</name>
<evidence type="ECO:0000313" key="3">
    <source>
        <dbReference type="EMBL" id="KAB0126394.1"/>
    </source>
</evidence>
<comment type="caution">
    <text evidence="2">The sequence shown here is derived from an EMBL/GenBank/DDBJ whole genome shotgun (WGS) entry which is preliminary data.</text>
</comment>
<dbReference type="AlphaFoldDB" id="A0A3P1TJ96"/>
<evidence type="ECO:0000256" key="1">
    <source>
        <dbReference type="SAM" id="MobiDB-lite"/>
    </source>
</evidence>
<protein>
    <submittedName>
        <fullName evidence="2">Uncharacterized protein</fullName>
    </submittedName>
</protein>
<accession>A0A3P1TJ96</accession>
<feature type="region of interest" description="Disordered" evidence="1">
    <location>
        <begin position="45"/>
        <end position="64"/>
    </location>
</feature>
<dbReference type="EMBL" id="VZEL01000003">
    <property type="protein sequence ID" value="KAB0126394.1"/>
    <property type="molecule type" value="Genomic_DNA"/>
</dbReference>
<sequence length="76" mass="8770">MLEVSRPHSYSPFKACPRFTPVHLLTPAEFFMRLQIWKAARREKQKMGKLQKKSRDTSHKTTPPEGGVLLLLLIPV</sequence>
<evidence type="ECO:0000313" key="2">
    <source>
        <dbReference type="EMBL" id="EFD6886408.1"/>
    </source>
</evidence>
<dbReference type="EMBL" id="AASKVF010000031">
    <property type="protein sequence ID" value="EFD6886408.1"/>
    <property type="molecule type" value="Genomic_DNA"/>
</dbReference>
<evidence type="ECO:0000313" key="5">
    <source>
        <dbReference type="Proteomes" id="UP000531962"/>
    </source>
</evidence>